<dbReference type="CDD" id="cd18724">
    <property type="entry name" value="PIN_LabA-like"/>
    <property type="match status" value="1"/>
</dbReference>
<evidence type="ECO:0000256" key="1">
    <source>
        <dbReference type="SAM" id="MobiDB-lite"/>
    </source>
</evidence>
<evidence type="ECO:0008006" key="4">
    <source>
        <dbReference type="Google" id="ProtNLM"/>
    </source>
</evidence>
<proteinExistence type="predicted"/>
<feature type="compositionally biased region" description="Low complexity" evidence="1">
    <location>
        <begin position="81"/>
        <end position="102"/>
    </location>
</feature>
<dbReference type="PANTHER" id="PTHR15837:SF5">
    <property type="entry name" value="NYN DOMAIN-CONTAINING PROTEIN"/>
    <property type="match status" value="1"/>
</dbReference>
<dbReference type="AlphaFoldDB" id="A0A8H8BTI3"/>
<dbReference type="GO" id="GO:0031267">
    <property type="term" value="F:small GTPase binding"/>
    <property type="evidence" value="ECO:0007669"/>
    <property type="project" value="TreeGrafter"/>
</dbReference>
<dbReference type="OrthoDB" id="5590473at2759"/>
<dbReference type="InterPro" id="IPR007681">
    <property type="entry name" value="Mog1"/>
</dbReference>
<dbReference type="Proteomes" id="UP000664132">
    <property type="component" value="Unassembled WGS sequence"/>
</dbReference>
<protein>
    <recommendedName>
        <fullName evidence="4">NYN domain-containing protein</fullName>
    </recommendedName>
</protein>
<gene>
    <name evidence="2" type="ORF">IFR04_003687</name>
</gene>
<dbReference type="Gene3D" id="3.40.50.1010">
    <property type="entry name" value="5'-nuclease"/>
    <property type="match status" value="1"/>
</dbReference>
<accession>A0A8H8BTI3</accession>
<feature type="region of interest" description="Disordered" evidence="1">
    <location>
        <begin position="72"/>
        <end position="110"/>
    </location>
</feature>
<feature type="compositionally biased region" description="Acidic residues" evidence="1">
    <location>
        <begin position="161"/>
        <end position="175"/>
    </location>
</feature>
<evidence type="ECO:0000313" key="2">
    <source>
        <dbReference type="EMBL" id="KAG4423189.1"/>
    </source>
</evidence>
<sequence>MDSDSDSQDDGLWNFRLARRFNRAFGCCSESSIATPPLDVPDPSLYNPKSNVPRNLGDLDRLFQFCGKPVGLPPPEVRRLSTGSSSSSTSHSSHQSTPPTSGLDEDGPQDVAGIDVKVKGVRWHDQVPATFAPKEARSYINATTDESDTALGSPFILVDSDTSDQESDTEDDEAGPEFSPSKHSTVKPSILASPGRPTLVPASVRVFGPIPPPIPKIYLDPSIVQPILTLTAKEQKTRLIKKLAEQFSHENKITRALSHLGTTDPNGIHVFVDLSNIIIGFFNRLKFNRNIPLAARIKQPPFAFNSLAVILERGRKVARRVVVGSTISSLYNQQFKKPIHIDDAEKCNYEMNILERVSKPQQLTPRKKKHGTGSGYVTSGYSSASESASIRLAMQEQAVDEILQMKILESLVDTESPSTIVLASGDAAEAEYSGGFLTNVERALRKGWKVEVVAWSQGLSHEYRRKEFLTRWASNFKLINLDDFAEDMFAVYTQNYTYSTSLGQ</sequence>
<dbReference type="GO" id="GO:0006606">
    <property type="term" value="P:protein import into nucleus"/>
    <property type="evidence" value="ECO:0007669"/>
    <property type="project" value="TreeGrafter"/>
</dbReference>
<dbReference type="PANTHER" id="PTHR15837">
    <property type="entry name" value="RAN GUANINE NUCLEOTIDE RELEASE FACTOR"/>
    <property type="match status" value="1"/>
</dbReference>
<reference evidence="2" key="1">
    <citation type="submission" date="2021-02" db="EMBL/GenBank/DDBJ databases">
        <title>Genome sequence Cadophora malorum strain M34.</title>
        <authorList>
            <person name="Stefanovic E."/>
            <person name="Vu D."/>
            <person name="Scully C."/>
            <person name="Dijksterhuis J."/>
            <person name="Roader J."/>
            <person name="Houbraken J."/>
        </authorList>
    </citation>
    <scope>NUCLEOTIDE SEQUENCE</scope>
    <source>
        <strain evidence="2">M34</strain>
    </source>
</reference>
<dbReference type="EMBL" id="JAFJYH010000038">
    <property type="protein sequence ID" value="KAG4423189.1"/>
    <property type="molecule type" value="Genomic_DNA"/>
</dbReference>
<organism evidence="2 3">
    <name type="scientific">Cadophora malorum</name>
    <dbReference type="NCBI Taxonomy" id="108018"/>
    <lineage>
        <taxon>Eukaryota</taxon>
        <taxon>Fungi</taxon>
        <taxon>Dikarya</taxon>
        <taxon>Ascomycota</taxon>
        <taxon>Pezizomycotina</taxon>
        <taxon>Leotiomycetes</taxon>
        <taxon>Helotiales</taxon>
        <taxon>Ploettnerulaceae</taxon>
        <taxon>Cadophora</taxon>
    </lineage>
</organism>
<dbReference type="GO" id="GO:0005085">
    <property type="term" value="F:guanyl-nucleotide exchange factor activity"/>
    <property type="evidence" value="ECO:0007669"/>
    <property type="project" value="TreeGrafter"/>
</dbReference>
<dbReference type="GO" id="GO:0005634">
    <property type="term" value="C:nucleus"/>
    <property type="evidence" value="ECO:0007669"/>
    <property type="project" value="TreeGrafter"/>
</dbReference>
<feature type="region of interest" description="Disordered" evidence="1">
    <location>
        <begin position="159"/>
        <end position="192"/>
    </location>
</feature>
<evidence type="ECO:0000313" key="3">
    <source>
        <dbReference type="Proteomes" id="UP000664132"/>
    </source>
</evidence>
<name>A0A8H8BTI3_9HELO</name>
<keyword evidence="3" id="KW-1185">Reference proteome</keyword>
<comment type="caution">
    <text evidence="2">The sequence shown here is derived from an EMBL/GenBank/DDBJ whole genome shotgun (WGS) entry which is preliminary data.</text>
</comment>